<evidence type="ECO:0000313" key="7">
    <source>
        <dbReference type="Proteomes" id="UP000256845"/>
    </source>
</evidence>
<dbReference type="GO" id="GO:0000976">
    <property type="term" value="F:transcription cis-regulatory region binding"/>
    <property type="evidence" value="ECO:0007669"/>
    <property type="project" value="TreeGrafter"/>
</dbReference>
<keyword evidence="4" id="KW-0804">Transcription</keyword>
<dbReference type="InterPro" id="IPR036388">
    <property type="entry name" value="WH-like_DNA-bd_sf"/>
</dbReference>
<name>A0A3D9HPU3_9PROT</name>
<dbReference type="InterPro" id="IPR005119">
    <property type="entry name" value="LysR_subst-bd"/>
</dbReference>
<dbReference type="AlphaFoldDB" id="A0A3D9HPU3"/>
<reference evidence="6 7" key="1">
    <citation type="submission" date="2018-07" db="EMBL/GenBank/DDBJ databases">
        <title>Genomic Encyclopedia of Type Strains, Phase III (KMG-III): the genomes of soil and plant-associated and newly described type strains.</title>
        <authorList>
            <person name="Whitman W."/>
        </authorList>
    </citation>
    <scope>NUCLEOTIDE SEQUENCE [LARGE SCALE GENOMIC DNA]</scope>
    <source>
        <strain evidence="6 7">CECT 8488</strain>
    </source>
</reference>
<evidence type="ECO:0000256" key="1">
    <source>
        <dbReference type="ARBA" id="ARBA00009437"/>
    </source>
</evidence>
<comment type="similarity">
    <text evidence="1">Belongs to the LysR transcriptional regulatory family.</text>
</comment>
<dbReference type="Pfam" id="PF00126">
    <property type="entry name" value="HTH_1"/>
    <property type="match status" value="1"/>
</dbReference>
<dbReference type="Proteomes" id="UP000256845">
    <property type="component" value="Unassembled WGS sequence"/>
</dbReference>
<keyword evidence="7" id="KW-1185">Reference proteome</keyword>
<dbReference type="SUPFAM" id="SSF46785">
    <property type="entry name" value="Winged helix' DNA-binding domain"/>
    <property type="match status" value="1"/>
</dbReference>
<feature type="domain" description="HTH lysR-type" evidence="5">
    <location>
        <begin position="1"/>
        <end position="58"/>
    </location>
</feature>
<evidence type="ECO:0000259" key="5">
    <source>
        <dbReference type="PROSITE" id="PS50931"/>
    </source>
</evidence>
<dbReference type="PROSITE" id="PS50931">
    <property type="entry name" value="HTH_LYSR"/>
    <property type="match status" value="1"/>
</dbReference>
<gene>
    <name evidence="6" type="ORF">DFP90_103226</name>
</gene>
<dbReference type="Gene3D" id="3.40.190.10">
    <property type="entry name" value="Periplasmic binding protein-like II"/>
    <property type="match status" value="2"/>
</dbReference>
<accession>A0A3D9HPU3</accession>
<dbReference type="EMBL" id="QRDW01000003">
    <property type="protein sequence ID" value="RED51425.1"/>
    <property type="molecule type" value="Genomic_DNA"/>
</dbReference>
<dbReference type="PANTHER" id="PTHR30126">
    <property type="entry name" value="HTH-TYPE TRANSCRIPTIONAL REGULATOR"/>
    <property type="match status" value="1"/>
</dbReference>
<protein>
    <submittedName>
        <fullName evidence="6">LysR family transcriptional regulator</fullName>
    </submittedName>
</protein>
<dbReference type="Gene3D" id="1.10.10.10">
    <property type="entry name" value="Winged helix-like DNA-binding domain superfamily/Winged helix DNA-binding domain"/>
    <property type="match status" value="1"/>
</dbReference>
<dbReference type="PRINTS" id="PR00039">
    <property type="entry name" value="HTHLYSR"/>
</dbReference>
<dbReference type="PANTHER" id="PTHR30126:SF40">
    <property type="entry name" value="HTH-TYPE TRANSCRIPTIONAL REGULATOR GLTR"/>
    <property type="match status" value="1"/>
</dbReference>
<dbReference type="InterPro" id="IPR000847">
    <property type="entry name" value="LysR_HTH_N"/>
</dbReference>
<organism evidence="6 7">
    <name type="scientific">Aestuariispira insulae</name>
    <dbReference type="NCBI Taxonomy" id="1461337"/>
    <lineage>
        <taxon>Bacteria</taxon>
        <taxon>Pseudomonadati</taxon>
        <taxon>Pseudomonadota</taxon>
        <taxon>Alphaproteobacteria</taxon>
        <taxon>Rhodospirillales</taxon>
        <taxon>Kiloniellaceae</taxon>
        <taxon>Aestuariispira</taxon>
    </lineage>
</organism>
<keyword evidence="3" id="KW-0238">DNA-binding</keyword>
<dbReference type="GO" id="GO:0003700">
    <property type="term" value="F:DNA-binding transcription factor activity"/>
    <property type="evidence" value="ECO:0007669"/>
    <property type="project" value="InterPro"/>
</dbReference>
<dbReference type="SUPFAM" id="SSF53850">
    <property type="entry name" value="Periplasmic binding protein-like II"/>
    <property type="match status" value="1"/>
</dbReference>
<keyword evidence="2" id="KW-0805">Transcription regulation</keyword>
<dbReference type="CDD" id="cd05466">
    <property type="entry name" value="PBP2_LTTR_substrate"/>
    <property type="match status" value="1"/>
</dbReference>
<comment type="caution">
    <text evidence="6">The sequence shown here is derived from an EMBL/GenBank/DDBJ whole genome shotgun (WGS) entry which is preliminary data.</text>
</comment>
<evidence type="ECO:0000256" key="4">
    <source>
        <dbReference type="ARBA" id="ARBA00023163"/>
    </source>
</evidence>
<dbReference type="OrthoDB" id="8479357at2"/>
<dbReference type="InterPro" id="IPR036390">
    <property type="entry name" value="WH_DNA-bd_sf"/>
</dbReference>
<dbReference type="Pfam" id="PF03466">
    <property type="entry name" value="LysR_substrate"/>
    <property type="match status" value="1"/>
</dbReference>
<evidence type="ECO:0000313" key="6">
    <source>
        <dbReference type="EMBL" id="RED51425.1"/>
    </source>
</evidence>
<evidence type="ECO:0000256" key="2">
    <source>
        <dbReference type="ARBA" id="ARBA00023015"/>
    </source>
</evidence>
<sequence length="287" mass="31517">MDFVALETFKLVMDLGSVTAAAERLHTVQPNVTARLRKLEAELGVILFNRAHRRLTPTDKAQELLVHANEILLRVDVARQAVAGQGLGDVRMGFVSTQASKWLPAFIRDYRAAHPEAEIIVDTAATETLVREVQESRMDAAMVVEGHAGQGSGPALTATRLFSEKLVILAPPGTHSPEQAFSYPLMVLRQEQKGYRNFAHDLFQAMGREPPKLMKISTLEGVIACIRAGLGYSVLPRSVIAARHLEGALSILEPEVADIGIHLALVHRPELDRDPRMALLKRIFTGS</sequence>
<proteinExistence type="inferred from homology"/>
<evidence type="ECO:0000256" key="3">
    <source>
        <dbReference type="ARBA" id="ARBA00023125"/>
    </source>
</evidence>